<organism evidence="3 4">
    <name type="scientific">Sphingomonas immobilis</name>
    <dbReference type="NCBI Taxonomy" id="3063997"/>
    <lineage>
        <taxon>Bacteria</taxon>
        <taxon>Pseudomonadati</taxon>
        <taxon>Pseudomonadota</taxon>
        <taxon>Alphaproteobacteria</taxon>
        <taxon>Sphingomonadales</taxon>
        <taxon>Sphingomonadaceae</taxon>
        <taxon>Sphingomonas</taxon>
    </lineage>
</organism>
<evidence type="ECO:0000256" key="1">
    <source>
        <dbReference type="SAM" id="MobiDB-lite"/>
    </source>
</evidence>
<evidence type="ECO:0000313" key="4">
    <source>
        <dbReference type="Proteomes" id="UP001176468"/>
    </source>
</evidence>
<gene>
    <name evidence="3" type="ORF">Q5H94_18875</name>
</gene>
<protein>
    <submittedName>
        <fullName evidence="3">TonB-dependent receptor</fullName>
    </submittedName>
</protein>
<feature type="compositionally biased region" description="Low complexity" evidence="1">
    <location>
        <begin position="22"/>
        <end position="32"/>
    </location>
</feature>
<keyword evidence="3" id="KW-0675">Receptor</keyword>
<dbReference type="InterPro" id="IPR037066">
    <property type="entry name" value="Plug_dom_sf"/>
</dbReference>
<feature type="region of interest" description="Disordered" evidence="1">
    <location>
        <begin position="681"/>
        <end position="744"/>
    </location>
</feature>
<dbReference type="RefSeq" id="WP_304562800.1">
    <property type="nucleotide sequence ID" value="NZ_JAUQSZ010000016.1"/>
</dbReference>
<name>A0ABT9A596_9SPHN</name>
<dbReference type="PANTHER" id="PTHR47234">
    <property type="match status" value="1"/>
</dbReference>
<keyword evidence="2" id="KW-0732">Signal</keyword>
<dbReference type="PANTHER" id="PTHR47234:SF1">
    <property type="entry name" value="TONB-DEPENDENT RECEPTOR"/>
    <property type="match status" value="1"/>
</dbReference>
<feature type="region of interest" description="Disordered" evidence="1">
    <location>
        <begin position="22"/>
        <end position="41"/>
    </location>
</feature>
<reference evidence="3" key="1">
    <citation type="submission" date="2023-07" db="EMBL/GenBank/DDBJ databases">
        <authorList>
            <person name="Kim M.K."/>
        </authorList>
    </citation>
    <scope>NUCLEOTIDE SEQUENCE</scope>
    <source>
        <strain evidence="3">CA1-15</strain>
    </source>
</reference>
<dbReference type="Proteomes" id="UP001176468">
    <property type="component" value="Unassembled WGS sequence"/>
</dbReference>
<feature type="chain" id="PRO_5046627682" evidence="2">
    <location>
        <begin position="24"/>
        <end position="744"/>
    </location>
</feature>
<evidence type="ECO:0000256" key="2">
    <source>
        <dbReference type="SAM" id="SignalP"/>
    </source>
</evidence>
<proteinExistence type="predicted"/>
<dbReference type="EMBL" id="JAUQSZ010000016">
    <property type="protein sequence ID" value="MDO7844400.1"/>
    <property type="molecule type" value="Genomic_DNA"/>
</dbReference>
<evidence type="ECO:0000313" key="3">
    <source>
        <dbReference type="EMBL" id="MDO7844400.1"/>
    </source>
</evidence>
<accession>A0ABT9A596</accession>
<dbReference type="SUPFAM" id="SSF56935">
    <property type="entry name" value="Porins"/>
    <property type="match status" value="1"/>
</dbReference>
<feature type="compositionally biased region" description="Gly residues" evidence="1">
    <location>
        <begin position="694"/>
        <end position="720"/>
    </location>
</feature>
<feature type="non-terminal residue" evidence="3">
    <location>
        <position position="744"/>
    </location>
</feature>
<dbReference type="Gene3D" id="2.170.130.10">
    <property type="entry name" value="TonB-dependent receptor, plug domain"/>
    <property type="match status" value="1"/>
</dbReference>
<keyword evidence="4" id="KW-1185">Reference proteome</keyword>
<sequence>MRRSSVLLTLLLGGLPVAALAQAAPPSPQQTAPEDDETGGEVVVRGQKLPGSVQGDIPPELTLSPADIRSYGVNSISDLLTELAPQTRSDRGSGGAPVVLLDGKRISSFAEIRDIPTEAIQRAEILPEEVALKYGYRADQRVVNIVLRRRFRALTTELTDTLPTAGGSNTPQVEVDVLKIGKGTRANLHLSYKDTAALTEDERGIVQPPSNFAIGGNVIVPNGDGTSSVLGVPASAATTRPALGNFATAANTSGLGAYRTLIPSSNDFVANAVYATSIGKASASFNGRIEATSSQSLQGLPTVALSLPAGNPYSPFASNVTLDRALRDGFLPLSQKNSSVIGHLGATFNGALGKWQWSFIGTFDRTDSETFTDTGIDAATFQSRLNAGDPTANPYGPLAGLVGSSPVNQAYSTAQTLAGDGLLSGALFKLPAGDVSTSIKIGAQTNSFDSRSVRNLVDVRGNVGRDIASGQINIDVPLTSRSKQVLGAIGTLSANFNYAVDRLSDFGTLTTLGYGINWAPIPALRILASATDRDDAPTPQQLGNPQITTANVRVFDYVNGTTANVTTISGGNPSLKASSAHTRKLEATLKPWASKDISFSANYVDVRTENPTVSFPGATAAIAAVFPNRFTRDAAGNLTRVDLTPINFAETSRSELRWGVNFSVPLKSKIQKEFEAFRAGKGPNPLEGLFPNGRGPGAGGPGGPGGGGEGARGVGAGGDAAAGRGRRGGGGAGGRGRGRGRGGC</sequence>
<comment type="caution">
    <text evidence="3">The sequence shown here is derived from an EMBL/GenBank/DDBJ whole genome shotgun (WGS) entry which is preliminary data.</text>
</comment>
<feature type="signal peptide" evidence="2">
    <location>
        <begin position="1"/>
        <end position="23"/>
    </location>
</feature>